<reference evidence="2 3" key="1">
    <citation type="submission" date="2017-01" db="EMBL/GenBank/DDBJ databases">
        <title>Genome Sequencing of a Marine Spirillum, Oceanospirillum multiglobuliferum ATCC 33336, from Japan.</title>
        <authorList>
            <person name="Carney J.G."/>
            <person name="Trachtenberg A.M."/>
            <person name="Rheaume B.A."/>
            <person name="Linnane J.D."/>
            <person name="Pitts N.L."/>
            <person name="Mykles D.L."/>
            <person name="Maclea K.S."/>
        </authorList>
    </citation>
    <scope>NUCLEOTIDE SEQUENCE [LARGE SCALE GENOMIC DNA]</scope>
    <source>
        <strain evidence="2 3">ATCC 33336</strain>
    </source>
</reference>
<dbReference type="EMBL" id="MTSM01000026">
    <property type="protein sequence ID" value="OPX54396.1"/>
    <property type="molecule type" value="Genomic_DNA"/>
</dbReference>
<dbReference type="Proteomes" id="UP000191418">
    <property type="component" value="Unassembled WGS sequence"/>
</dbReference>
<organism evidence="2 3">
    <name type="scientific">Oceanospirillum multiglobuliferum</name>
    <dbReference type="NCBI Taxonomy" id="64969"/>
    <lineage>
        <taxon>Bacteria</taxon>
        <taxon>Pseudomonadati</taxon>
        <taxon>Pseudomonadota</taxon>
        <taxon>Gammaproteobacteria</taxon>
        <taxon>Oceanospirillales</taxon>
        <taxon>Oceanospirillaceae</taxon>
        <taxon>Oceanospirillum</taxon>
    </lineage>
</organism>
<gene>
    <name evidence="2" type="ORF">BTE48_14285</name>
</gene>
<keyword evidence="1" id="KW-1133">Transmembrane helix</keyword>
<name>A0A1T4S7Z4_9GAMM</name>
<evidence type="ECO:0000256" key="1">
    <source>
        <dbReference type="SAM" id="Phobius"/>
    </source>
</evidence>
<feature type="transmembrane region" description="Helical" evidence="1">
    <location>
        <begin position="20"/>
        <end position="36"/>
    </location>
</feature>
<sequence length="156" mass="18040">MKTFTIENKLRADSGISSSFRWPFIALFWGLFLFSYVSYSQINFVALVFGVIYTFGFFYKPSRKVNDYSFGFTRLEFGEENLLYKNGDSIIWHIPYKRLEKIQVSQHGSGSFLSPVIKEILILTNDNDSYSLMGALPDSEIEEIQKEIEIAKNKSI</sequence>
<dbReference type="STRING" id="64969.SAMN02745127_02823"/>
<keyword evidence="1" id="KW-0812">Transmembrane</keyword>
<accession>A0A1T4S7Z4</accession>
<evidence type="ECO:0000313" key="3">
    <source>
        <dbReference type="Proteomes" id="UP000191418"/>
    </source>
</evidence>
<evidence type="ECO:0000313" key="2">
    <source>
        <dbReference type="EMBL" id="OPX54396.1"/>
    </source>
</evidence>
<dbReference type="RefSeq" id="WP_078746348.1">
    <property type="nucleotide sequence ID" value="NZ_FUXG01000025.1"/>
</dbReference>
<protein>
    <submittedName>
        <fullName evidence="2">Uncharacterized protein</fullName>
    </submittedName>
</protein>
<comment type="caution">
    <text evidence="2">The sequence shown here is derived from an EMBL/GenBank/DDBJ whole genome shotgun (WGS) entry which is preliminary data.</text>
</comment>
<proteinExistence type="predicted"/>
<feature type="transmembrane region" description="Helical" evidence="1">
    <location>
        <begin position="42"/>
        <end position="59"/>
    </location>
</feature>
<keyword evidence="1" id="KW-0472">Membrane</keyword>
<keyword evidence="3" id="KW-1185">Reference proteome</keyword>
<dbReference type="AlphaFoldDB" id="A0A1T4S7Z4"/>